<keyword evidence="8" id="KW-0804">Transcription</keyword>
<keyword evidence="7" id="KW-0238">DNA-binding</keyword>
<dbReference type="Pfam" id="PF20645">
    <property type="entry name" value="Rrn7_cyclin_C"/>
    <property type="match status" value="1"/>
</dbReference>
<feature type="region of interest" description="Disordered" evidence="10">
    <location>
        <begin position="393"/>
        <end position="412"/>
    </location>
</feature>
<dbReference type="PANTHER" id="PTHR31576">
    <property type="entry name" value="TATA BOX-BINDING PROTEIN-ASSOCIATED FACTOR RNA POLYMERASE I SUBUNIT B"/>
    <property type="match status" value="1"/>
</dbReference>
<evidence type="ECO:0000256" key="2">
    <source>
        <dbReference type="ARBA" id="ARBA00006899"/>
    </source>
</evidence>
<reference evidence="13" key="1">
    <citation type="submission" date="2020-11" db="EMBL/GenBank/DDBJ databases">
        <authorList>
            <person name="Tran Van P."/>
        </authorList>
    </citation>
    <scope>NUCLEOTIDE SEQUENCE</scope>
</reference>
<dbReference type="AlphaFoldDB" id="A0A7R8X1L7"/>
<dbReference type="Proteomes" id="UP000677054">
    <property type="component" value="Unassembled WGS sequence"/>
</dbReference>
<protein>
    <submittedName>
        <fullName evidence="13">Uncharacterized protein</fullName>
    </submittedName>
</protein>
<evidence type="ECO:0000256" key="4">
    <source>
        <dbReference type="ARBA" id="ARBA00022771"/>
    </source>
</evidence>
<evidence type="ECO:0000256" key="3">
    <source>
        <dbReference type="ARBA" id="ARBA00022723"/>
    </source>
</evidence>
<evidence type="ECO:0000256" key="6">
    <source>
        <dbReference type="ARBA" id="ARBA00023015"/>
    </source>
</evidence>
<dbReference type="InterPro" id="IPR048540">
    <property type="entry name" value="Rrn7_cyclin_N"/>
</dbReference>
<keyword evidence="5" id="KW-0862">Zinc</keyword>
<keyword evidence="14" id="KW-1185">Reference proteome</keyword>
<dbReference type="PANTHER" id="PTHR31576:SF2">
    <property type="entry name" value="TATA BOX-BINDING PROTEIN-ASSOCIATED FACTOR RNA POLYMERASE I SUBUNIT B"/>
    <property type="match status" value="1"/>
</dbReference>
<evidence type="ECO:0000256" key="10">
    <source>
        <dbReference type="SAM" id="MobiDB-lite"/>
    </source>
</evidence>
<feature type="domain" description="Rrn7/TAF1B N-terminal cyclin" evidence="11">
    <location>
        <begin position="72"/>
        <end position="185"/>
    </location>
</feature>
<evidence type="ECO:0000259" key="11">
    <source>
        <dbReference type="Pfam" id="PF20644"/>
    </source>
</evidence>
<dbReference type="EMBL" id="LR899763">
    <property type="protein sequence ID" value="CAD7242298.1"/>
    <property type="molecule type" value="Genomic_DNA"/>
</dbReference>
<accession>A0A7R8X1L7</accession>
<name>A0A7R8X1L7_9CRUS</name>
<gene>
    <name evidence="13" type="ORF">DSTB1V02_LOCUS2267</name>
</gene>
<comment type="similarity">
    <text evidence="2">Belongs to the RRN7/TAF1B family.</text>
</comment>
<dbReference type="InterPro" id="IPR033599">
    <property type="entry name" value="TAF1B/Rrn7"/>
</dbReference>
<evidence type="ECO:0000256" key="1">
    <source>
        <dbReference type="ARBA" id="ARBA00004604"/>
    </source>
</evidence>
<organism evidence="13">
    <name type="scientific">Darwinula stevensoni</name>
    <dbReference type="NCBI Taxonomy" id="69355"/>
    <lineage>
        <taxon>Eukaryota</taxon>
        <taxon>Metazoa</taxon>
        <taxon>Ecdysozoa</taxon>
        <taxon>Arthropoda</taxon>
        <taxon>Crustacea</taxon>
        <taxon>Oligostraca</taxon>
        <taxon>Ostracoda</taxon>
        <taxon>Podocopa</taxon>
        <taxon>Podocopida</taxon>
        <taxon>Darwinulocopina</taxon>
        <taxon>Darwinuloidea</taxon>
        <taxon>Darwinulidae</taxon>
        <taxon>Darwinula</taxon>
    </lineage>
</organism>
<feature type="compositionally biased region" description="Basic residues" evidence="10">
    <location>
        <begin position="393"/>
        <end position="404"/>
    </location>
</feature>
<dbReference type="Pfam" id="PF20644">
    <property type="entry name" value="Rrn7_cyclin_N"/>
    <property type="match status" value="1"/>
</dbReference>
<keyword evidence="4" id="KW-0863">Zinc-finger</keyword>
<dbReference type="EMBL" id="CAJPEV010000246">
    <property type="protein sequence ID" value="CAG0882922.1"/>
    <property type="molecule type" value="Genomic_DNA"/>
</dbReference>
<dbReference type="InterPro" id="IPR048538">
    <property type="entry name" value="Rrn7_cyclin_C"/>
</dbReference>
<proteinExistence type="inferred from homology"/>
<dbReference type="GO" id="GO:0042790">
    <property type="term" value="P:nucleolar large rRNA transcription by RNA polymerase I"/>
    <property type="evidence" value="ECO:0007669"/>
    <property type="project" value="TreeGrafter"/>
</dbReference>
<keyword evidence="6" id="KW-0805">Transcription regulation</keyword>
<evidence type="ECO:0000256" key="9">
    <source>
        <dbReference type="ARBA" id="ARBA00023242"/>
    </source>
</evidence>
<feature type="non-terminal residue" evidence="13">
    <location>
        <position position="558"/>
    </location>
</feature>
<evidence type="ECO:0000256" key="5">
    <source>
        <dbReference type="ARBA" id="ARBA00022833"/>
    </source>
</evidence>
<feature type="domain" description="Rrn7/TAF1B C-terminal cyclin" evidence="12">
    <location>
        <begin position="233"/>
        <end position="350"/>
    </location>
</feature>
<evidence type="ECO:0000313" key="14">
    <source>
        <dbReference type="Proteomes" id="UP000677054"/>
    </source>
</evidence>
<dbReference type="GO" id="GO:0070860">
    <property type="term" value="C:RNA polymerase I core factor complex"/>
    <property type="evidence" value="ECO:0007669"/>
    <property type="project" value="InterPro"/>
</dbReference>
<evidence type="ECO:0000313" key="13">
    <source>
        <dbReference type="EMBL" id="CAD7242298.1"/>
    </source>
</evidence>
<sequence length="558" mass="65310">DSILDIRQPVFGPDGKLLAIKPYMESFPFPFYLVLRNLSSLPRVLGDALRQWFELISSKLRDWSHPVGLTGILRHMTDILVQFGASKDLVNAVGLIWTLYLSRLRLAFPMSDEDRVKLQEGRSLVREVLNKVPLKLILRLTIYRLVEVLYLGVLVVRDPNIFLFDILRWIREGHIPFLTAGHFLPDGLHYTRHDINVFALKSHVQLPTLESVNGYTYVLGQFLCGGAIPSRGLPGLLKRLIRELSLPVGFLDFIKQYIGDEPPMMLVNFDYRTRPEMTNSSREVSQGDRLMSLPNYEGRMMALIIVALKALFCFDGVTEKQRPDVQTNAEGSQLFVYSDWFEHVQYRNRLVKMVHPFACLIHPKRDFQLLSALDLHALERHFTCYSHGKATPRHFRTKEKKDKKRQLDPDRDTDYLASYAPSLYPNRGVAEQFLERHDALKQLAEHEGIEIPNFKMDILRQTFDNHSIDHLIPMTEYWMEHDKQLWYTNRKNLPKVEQLYEEKFPSSFRELLNLCAETVEMADFLLYREIVIVEKFLLHRKDPKILPRHWKSLIKEIW</sequence>
<dbReference type="GO" id="GO:0005668">
    <property type="term" value="C:RNA polymerase transcription factor SL1 complex"/>
    <property type="evidence" value="ECO:0007669"/>
    <property type="project" value="TreeGrafter"/>
</dbReference>
<keyword evidence="9" id="KW-0539">Nucleus</keyword>
<keyword evidence="3" id="KW-0479">Metal-binding</keyword>
<evidence type="ECO:0000256" key="8">
    <source>
        <dbReference type="ARBA" id="ARBA00023163"/>
    </source>
</evidence>
<dbReference type="GO" id="GO:0008270">
    <property type="term" value="F:zinc ion binding"/>
    <property type="evidence" value="ECO:0007669"/>
    <property type="project" value="UniProtKB-KW"/>
</dbReference>
<evidence type="ECO:0000259" key="12">
    <source>
        <dbReference type="Pfam" id="PF20645"/>
    </source>
</evidence>
<dbReference type="OrthoDB" id="6376620at2759"/>
<evidence type="ECO:0000256" key="7">
    <source>
        <dbReference type="ARBA" id="ARBA00023125"/>
    </source>
</evidence>
<comment type="subcellular location">
    <subcellularLocation>
        <location evidence="1">Nucleus</location>
        <location evidence="1">Nucleolus</location>
    </subcellularLocation>
</comment>
<dbReference type="GO" id="GO:0001164">
    <property type="term" value="F:RNA polymerase I core promoter sequence-specific DNA binding"/>
    <property type="evidence" value="ECO:0007669"/>
    <property type="project" value="InterPro"/>
</dbReference>